<gene>
    <name evidence="2" type="ORF">QGN29_07630</name>
</gene>
<accession>A0AA52E9Z5</accession>
<protein>
    <submittedName>
        <fullName evidence="2">GNAT family N-acetyltransferase</fullName>
    </submittedName>
</protein>
<dbReference type="SUPFAM" id="SSF55729">
    <property type="entry name" value="Acyl-CoA N-acyltransferases (Nat)"/>
    <property type="match status" value="1"/>
</dbReference>
<evidence type="ECO:0000313" key="3">
    <source>
        <dbReference type="Proteomes" id="UP001268683"/>
    </source>
</evidence>
<dbReference type="Proteomes" id="UP001268683">
    <property type="component" value="Chromosome"/>
</dbReference>
<dbReference type="Pfam" id="PF13302">
    <property type="entry name" value="Acetyltransf_3"/>
    <property type="match status" value="1"/>
</dbReference>
<dbReference type="PROSITE" id="PS51186">
    <property type="entry name" value="GNAT"/>
    <property type="match status" value="1"/>
</dbReference>
<dbReference type="EMBL" id="CP123872">
    <property type="protein sequence ID" value="WND01427.1"/>
    <property type="molecule type" value="Genomic_DNA"/>
</dbReference>
<feature type="domain" description="N-acetyltransferase" evidence="1">
    <location>
        <begin position="3"/>
        <end position="160"/>
    </location>
</feature>
<dbReference type="InterPro" id="IPR000182">
    <property type="entry name" value="GNAT_dom"/>
</dbReference>
<dbReference type="Gene3D" id="3.40.630.30">
    <property type="match status" value="1"/>
</dbReference>
<name>A0AA52E9Z5_9PROT</name>
<sequence length="164" mass="18494">MKIELRDLAHCHFEDLYNQKNDSDVLAWIPGEYPLDRRTFDTKTSDALAKGQTVEQANYTIFVDGIIAGMIGQFPRDGEDRFEVGYFIGQEFWGKGVASRALVLCLKNLRELGFNHPLYGCHAADNPSSGRVLEKAGFQPEADIPFTLADGTVVMDKCWVFHFE</sequence>
<dbReference type="InterPro" id="IPR016181">
    <property type="entry name" value="Acyl_CoA_acyltransferase"/>
</dbReference>
<dbReference type="KEGG" id="tmk:QGN29_07630"/>
<dbReference type="PANTHER" id="PTHR43792">
    <property type="entry name" value="GNAT FAMILY, PUTATIVE (AFU_ORTHOLOGUE AFUA_3G00765)-RELATED-RELATED"/>
    <property type="match status" value="1"/>
</dbReference>
<evidence type="ECO:0000259" key="1">
    <source>
        <dbReference type="PROSITE" id="PS51186"/>
    </source>
</evidence>
<evidence type="ECO:0000313" key="2">
    <source>
        <dbReference type="EMBL" id="WND01427.1"/>
    </source>
</evidence>
<dbReference type="GO" id="GO:0016747">
    <property type="term" value="F:acyltransferase activity, transferring groups other than amino-acyl groups"/>
    <property type="evidence" value="ECO:0007669"/>
    <property type="project" value="InterPro"/>
</dbReference>
<dbReference type="AlphaFoldDB" id="A0AA52E9Z5"/>
<organism evidence="2 3">
    <name type="scientific">Temperatibacter marinus</name>
    <dbReference type="NCBI Taxonomy" id="1456591"/>
    <lineage>
        <taxon>Bacteria</taxon>
        <taxon>Pseudomonadati</taxon>
        <taxon>Pseudomonadota</taxon>
        <taxon>Alphaproteobacteria</taxon>
        <taxon>Kordiimonadales</taxon>
        <taxon>Temperatibacteraceae</taxon>
        <taxon>Temperatibacter</taxon>
    </lineage>
</organism>
<keyword evidence="3" id="KW-1185">Reference proteome</keyword>
<dbReference type="InterPro" id="IPR051531">
    <property type="entry name" value="N-acetyltransferase"/>
</dbReference>
<dbReference type="RefSeq" id="WP_310797255.1">
    <property type="nucleotide sequence ID" value="NZ_CP123872.1"/>
</dbReference>
<proteinExistence type="predicted"/>
<reference evidence="2" key="1">
    <citation type="submission" date="2023-04" db="EMBL/GenBank/DDBJ databases">
        <title>Complete genome sequence of Temperatibacter marinus.</title>
        <authorList>
            <person name="Rong J.-C."/>
            <person name="Yi M.-L."/>
            <person name="Zhao Q."/>
        </authorList>
    </citation>
    <scope>NUCLEOTIDE SEQUENCE</scope>
    <source>
        <strain evidence="2">NBRC 110045</strain>
    </source>
</reference>